<dbReference type="Gene3D" id="3.30.1370.30">
    <property type="match status" value="1"/>
</dbReference>
<comment type="subunit">
    <text evidence="7 8">Part of the 30S ribosomal subunit. Contacts proteins S5 and S12.</text>
</comment>
<dbReference type="HAMAP" id="MF_01302_B">
    <property type="entry name" value="Ribosomal_uS8_B"/>
    <property type="match status" value="1"/>
</dbReference>
<dbReference type="GO" id="GO:0005840">
    <property type="term" value="C:ribosome"/>
    <property type="evidence" value="ECO:0007669"/>
    <property type="project" value="UniProtKB-KW"/>
</dbReference>
<dbReference type="FunFam" id="3.30.1370.30:FF:000002">
    <property type="entry name" value="30S ribosomal protein S8"/>
    <property type="match status" value="1"/>
</dbReference>
<dbReference type="GO" id="GO:0003735">
    <property type="term" value="F:structural constituent of ribosome"/>
    <property type="evidence" value="ECO:0007669"/>
    <property type="project" value="InterPro"/>
</dbReference>
<keyword evidence="5 8" id="KW-0687">Ribonucleoprotein</keyword>
<keyword evidence="12" id="KW-1185">Reference proteome</keyword>
<dbReference type="EMBL" id="JALDAW010000008">
    <property type="protein sequence ID" value="MDY5167137.1"/>
    <property type="molecule type" value="Genomic_DNA"/>
</dbReference>
<dbReference type="PROSITE" id="PS00053">
    <property type="entry name" value="RIBOSOMAL_S8"/>
    <property type="match status" value="1"/>
</dbReference>
<comment type="similarity">
    <text evidence="1 8 9">Belongs to the universal ribosomal protein uS8 family.</text>
</comment>
<dbReference type="Proteomes" id="UP001276902">
    <property type="component" value="Unassembled WGS sequence"/>
</dbReference>
<dbReference type="Proteomes" id="UP000247612">
    <property type="component" value="Unassembled WGS sequence"/>
</dbReference>
<dbReference type="NCBIfam" id="NF001109">
    <property type="entry name" value="PRK00136.1"/>
    <property type="match status" value="1"/>
</dbReference>
<dbReference type="GO" id="GO:1990904">
    <property type="term" value="C:ribonucleoprotein complex"/>
    <property type="evidence" value="ECO:0007669"/>
    <property type="project" value="UniProtKB-KW"/>
</dbReference>
<evidence type="ECO:0000313" key="12">
    <source>
        <dbReference type="Proteomes" id="UP000247612"/>
    </source>
</evidence>
<evidence type="ECO:0000256" key="1">
    <source>
        <dbReference type="ARBA" id="ARBA00006471"/>
    </source>
</evidence>
<dbReference type="Gene3D" id="3.30.1490.10">
    <property type="match status" value="1"/>
</dbReference>
<evidence type="ECO:0000256" key="8">
    <source>
        <dbReference type="HAMAP-Rule" id="MF_01302"/>
    </source>
</evidence>
<dbReference type="SUPFAM" id="SSF56047">
    <property type="entry name" value="Ribosomal protein S8"/>
    <property type="match status" value="1"/>
</dbReference>
<proteinExistence type="inferred from homology"/>
<dbReference type="RefSeq" id="WP_022936348.1">
    <property type="nucleotide sequence ID" value="NZ_BAABZA010000001.1"/>
</dbReference>
<dbReference type="AlphaFoldDB" id="A0A2V2FIH2"/>
<evidence type="ECO:0000256" key="7">
    <source>
        <dbReference type="ARBA" id="ARBA00046740"/>
    </source>
</evidence>
<dbReference type="InterPro" id="IPR000630">
    <property type="entry name" value="Ribosomal_uS8"/>
</dbReference>
<evidence type="ECO:0000313" key="10">
    <source>
        <dbReference type="EMBL" id="MDY5167137.1"/>
    </source>
</evidence>
<evidence type="ECO:0000256" key="3">
    <source>
        <dbReference type="ARBA" id="ARBA00022884"/>
    </source>
</evidence>
<dbReference type="GO" id="GO:0019843">
    <property type="term" value="F:rRNA binding"/>
    <property type="evidence" value="ECO:0007669"/>
    <property type="project" value="UniProtKB-UniRule"/>
</dbReference>
<gene>
    <name evidence="8 10" type="primary">rpsH</name>
    <name evidence="11" type="ORF">DES51_10137</name>
    <name evidence="10" type="ORF">MQE39_03230</name>
</gene>
<keyword evidence="3 8" id="KW-0694">RNA-binding</keyword>
<name>A0A2V2FIH2_9FIRM</name>
<sequence>MMMTDPIADMLTRVRNALQARHESVEIPASKEKIEIAKILKSEGFITDYKVEGDVKKVLTVTLKYGANNEKIISGLKRISKPGLRVYAKVDSIPRVLNGLGIAIISTSHGLMTDREARAKHVGGEVLAYVW</sequence>
<dbReference type="GO" id="GO:0006412">
    <property type="term" value="P:translation"/>
    <property type="evidence" value="ECO:0007669"/>
    <property type="project" value="UniProtKB-UniRule"/>
</dbReference>
<evidence type="ECO:0000256" key="2">
    <source>
        <dbReference type="ARBA" id="ARBA00022730"/>
    </source>
</evidence>
<comment type="function">
    <text evidence="8">One of the primary rRNA binding proteins, it binds directly to 16S rRNA central domain where it helps coordinate assembly of the platform of the 30S subunit.</text>
</comment>
<dbReference type="InterPro" id="IPR035987">
    <property type="entry name" value="Ribosomal_uS8_sf"/>
</dbReference>
<dbReference type="InterPro" id="IPR047863">
    <property type="entry name" value="Ribosomal_uS8_CS"/>
</dbReference>
<dbReference type="GeneID" id="94442204"/>
<keyword evidence="2 8" id="KW-0699">rRNA-binding</keyword>
<dbReference type="FunFam" id="3.30.1490.10:FF:000001">
    <property type="entry name" value="30S ribosomal protein S8"/>
    <property type="match status" value="1"/>
</dbReference>
<protein>
    <recommendedName>
        <fullName evidence="6 8">Small ribosomal subunit protein uS8</fullName>
    </recommendedName>
</protein>
<reference evidence="11 12" key="1">
    <citation type="submission" date="2018-05" db="EMBL/GenBank/DDBJ databases">
        <title>Genomic Encyclopedia of Type Strains, Phase IV (KMG-IV): sequencing the most valuable type-strain genomes for metagenomic binning, comparative biology and taxonomic classification.</title>
        <authorList>
            <person name="Goeker M."/>
        </authorList>
    </citation>
    <scope>NUCLEOTIDE SEQUENCE [LARGE SCALE GENOMIC DNA]</scope>
    <source>
        <strain evidence="11 12">JC118</strain>
    </source>
</reference>
<evidence type="ECO:0000256" key="9">
    <source>
        <dbReference type="RuleBase" id="RU003660"/>
    </source>
</evidence>
<dbReference type="PANTHER" id="PTHR11758">
    <property type="entry name" value="40S RIBOSOMAL PROTEIN S15A"/>
    <property type="match status" value="1"/>
</dbReference>
<accession>A0A2V2FIH2</accession>
<dbReference type="OrthoDB" id="9802617at2"/>
<dbReference type="STRING" id="1034346.GCA_000313565_00036"/>
<evidence type="ECO:0000256" key="4">
    <source>
        <dbReference type="ARBA" id="ARBA00022980"/>
    </source>
</evidence>
<keyword evidence="4 8" id="KW-0689">Ribosomal protein</keyword>
<dbReference type="GO" id="GO:0005737">
    <property type="term" value="C:cytoplasm"/>
    <property type="evidence" value="ECO:0007669"/>
    <property type="project" value="UniProtKB-ARBA"/>
</dbReference>
<comment type="caution">
    <text evidence="11">The sequence shown here is derived from an EMBL/GenBank/DDBJ whole genome shotgun (WGS) entry which is preliminary data.</text>
</comment>
<evidence type="ECO:0000256" key="5">
    <source>
        <dbReference type="ARBA" id="ARBA00023274"/>
    </source>
</evidence>
<organism evidence="11 12">
    <name type="scientific">Dielma fastidiosa</name>
    <dbReference type="NCBI Taxonomy" id="1034346"/>
    <lineage>
        <taxon>Bacteria</taxon>
        <taxon>Bacillati</taxon>
        <taxon>Bacillota</taxon>
        <taxon>Erysipelotrichia</taxon>
        <taxon>Erysipelotrichales</taxon>
        <taxon>Erysipelotrichaceae</taxon>
        <taxon>Dielma</taxon>
    </lineage>
</organism>
<evidence type="ECO:0000256" key="6">
    <source>
        <dbReference type="ARBA" id="ARBA00035258"/>
    </source>
</evidence>
<dbReference type="EMBL" id="QJKH01000001">
    <property type="protein sequence ID" value="PXX81432.1"/>
    <property type="molecule type" value="Genomic_DNA"/>
</dbReference>
<reference evidence="10" key="2">
    <citation type="submission" date="2022-03" db="EMBL/GenBank/DDBJ databases">
        <title>First case of bacteraemia caused by Dielma fastidiosa in a patient hospitalised with diverticulitis.</title>
        <authorList>
            <person name="Forman-Ankjaer B."/>
            <person name="Hvid-Jensen F."/>
            <person name="Kobel C.M."/>
            <person name="Greve T."/>
        </authorList>
    </citation>
    <scope>NUCLEOTIDE SEQUENCE</scope>
    <source>
        <strain evidence="10">AUH_DF_2021</strain>
    </source>
</reference>
<dbReference type="Pfam" id="PF00410">
    <property type="entry name" value="Ribosomal_S8"/>
    <property type="match status" value="1"/>
</dbReference>
<evidence type="ECO:0000313" key="11">
    <source>
        <dbReference type="EMBL" id="PXX81432.1"/>
    </source>
</evidence>